<dbReference type="Proteomes" id="UP000238392">
    <property type="component" value="Unassembled WGS sequence"/>
</dbReference>
<evidence type="ECO:0000313" key="6">
    <source>
        <dbReference type="EMBL" id="PRY86453.1"/>
    </source>
</evidence>
<dbReference type="InterPro" id="IPR003713">
    <property type="entry name" value="FliS"/>
</dbReference>
<keyword evidence="4" id="KW-1005">Bacterial flagellum biogenesis</keyword>
<evidence type="ECO:0000256" key="5">
    <source>
        <dbReference type="ARBA" id="ARBA00023186"/>
    </source>
</evidence>
<dbReference type="GO" id="GO:0071973">
    <property type="term" value="P:bacterial-type flagellum-dependent cell motility"/>
    <property type="evidence" value="ECO:0007669"/>
    <property type="project" value="TreeGrafter"/>
</dbReference>
<dbReference type="AlphaFoldDB" id="A0A2T0WIB0"/>
<dbReference type="Pfam" id="PF02561">
    <property type="entry name" value="FliS"/>
    <property type="match status" value="1"/>
</dbReference>
<evidence type="ECO:0000256" key="3">
    <source>
        <dbReference type="ARBA" id="ARBA00022490"/>
    </source>
</evidence>
<keyword evidence="3" id="KW-0963">Cytoplasm</keyword>
<proteinExistence type="inferred from homology"/>
<dbReference type="PANTHER" id="PTHR34773:SF1">
    <property type="entry name" value="FLAGELLAR SECRETION CHAPERONE FLIS"/>
    <property type="match status" value="1"/>
</dbReference>
<accession>A0A2T0WIB0</accession>
<evidence type="ECO:0000256" key="1">
    <source>
        <dbReference type="ARBA" id="ARBA00004514"/>
    </source>
</evidence>
<gene>
    <name evidence="6" type="ORF">CLV74_11292</name>
</gene>
<dbReference type="GO" id="GO:0005829">
    <property type="term" value="C:cytosol"/>
    <property type="evidence" value="ECO:0007669"/>
    <property type="project" value="UniProtKB-SubCell"/>
</dbReference>
<dbReference type="Gene3D" id="1.20.120.340">
    <property type="entry name" value="Flagellar protein FliS"/>
    <property type="match status" value="1"/>
</dbReference>
<organism evidence="6 7">
    <name type="scientific">Donghicola tyrosinivorans</name>
    <dbReference type="NCBI Taxonomy" id="1652492"/>
    <lineage>
        <taxon>Bacteria</taxon>
        <taxon>Pseudomonadati</taxon>
        <taxon>Pseudomonadota</taxon>
        <taxon>Alphaproteobacteria</taxon>
        <taxon>Rhodobacterales</taxon>
        <taxon>Roseobacteraceae</taxon>
        <taxon>Donghicola</taxon>
    </lineage>
</organism>
<protein>
    <submittedName>
        <fullName evidence="6">Flagellar protein FliS</fullName>
    </submittedName>
</protein>
<dbReference type="OrthoDB" id="7355300at2"/>
<comment type="subcellular location">
    <subcellularLocation>
        <location evidence="1">Cytoplasm</location>
        <location evidence="1">Cytosol</location>
    </subcellularLocation>
</comment>
<dbReference type="PANTHER" id="PTHR34773">
    <property type="entry name" value="FLAGELLAR SECRETION CHAPERONE FLIS"/>
    <property type="match status" value="1"/>
</dbReference>
<keyword evidence="6" id="KW-0282">Flagellum</keyword>
<comment type="similarity">
    <text evidence="2">Belongs to the FliS family.</text>
</comment>
<keyword evidence="6" id="KW-0966">Cell projection</keyword>
<dbReference type="CDD" id="cd16098">
    <property type="entry name" value="FliS"/>
    <property type="match status" value="1"/>
</dbReference>
<name>A0A2T0WIB0_9RHOB</name>
<dbReference type="SUPFAM" id="SSF101116">
    <property type="entry name" value="Flagellar export chaperone FliS"/>
    <property type="match status" value="1"/>
</dbReference>
<comment type="caution">
    <text evidence="6">The sequence shown here is derived from an EMBL/GenBank/DDBJ whole genome shotgun (WGS) entry which is preliminary data.</text>
</comment>
<evidence type="ECO:0000256" key="2">
    <source>
        <dbReference type="ARBA" id="ARBA00008787"/>
    </source>
</evidence>
<keyword evidence="7" id="KW-1185">Reference proteome</keyword>
<keyword evidence="6" id="KW-0969">Cilium</keyword>
<evidence type="ECO:0000313" key="7">
    <source>
        <dbReference type="Proteomes" id="UP000238392"/>
    </source>
</evidence>
<dbReference type="RefSeq" id="WP_106266709.1">
    <property type="nucleotide sequence ID" value="NZ_PVTQ01000012.1"/>
</dbReference>
<dbReference type="EMBL" id="PVTQ01000012">
    <property type="protein sequence ID" value="PRY86453.1"/>
    <property type="molecule type" value="Genomic_DNA"/>
</dbReference>
<reference evidence="6 7" key="1">
    <citation type="submission" date="2018-03" db="EMBL/GenBank/DDBJ databases">
        <title>Genomic Encyclopedia of Archaeal and Bacterial Type Strains, Phase II (KMG-II): from individual species to whole genera.</title>
        <authorList>
            <person name="Goeker M."/>
        </authorList>
    </citation>
    <scope>NUCLEOTIDE SEQUENCE [LARGE SCALE GENOMIC DNA]</scope>
    <source>
        <strain evidence="6 7">DSM 100212</strain>
    </source>
</reference>
<keyword evidence="5" id="KW-0143">Chaperone</keyword>
<dbReference type="InterPro" id="IPR036584">
    <property type="entry name" value="FliS_sf"/>
</dbReference>
<evidence type="ECO:0000256" key="4">
    <source>
        <dbReference type="ARBA" id="ARBA00022795"/>
    </source>
</evidence>
<dbReference type="GO" id="GO:0044780">
    <property type="term" value="P:bacterial-type flagellum assembly"/>
    <property type="evidence" value="ECO:0007669"/>
    <property type="project" value="InterPro"/>
</dbReference>
<sequence length="132" mass="15045">MNFALARSRYRQTEAVSAPEVEDPHEVIMITLRELERSMSVMATAYEAGKKVPDDHLSRGLTAIYILQSSLDFEKGEDIAVSLFQLYEYARQQILCCMRREENSDIVVARDCITDILSAWRQIGSQTVRVQG</sequence>